<keyword evidence="2" id="KW-1185">Reference proteome</keyword>
<organism evidence="1 2">
    <name type="scientific">Candidatus Thiomargarita nelsonii</name>
    <dbReference type="NCBI Taxonomy" id="1003181"/>
    <lineage>
        <taxon>Bacteria</taxon>
        <taxon>Pseudomonadati</taxon>
        <taxon>Pseudomonadota</taxon>
        <taxon>Gammaproteobacteria</taxon>
        <taxon>Thiotrichales</taxon>
        <taxon>Thiotrichaceae</taxon>
        <taxon>Thiomargarita</taxon>
    </lineage>
</organism>
<evidence type="ECO:0000313" key="2">
    <source>
        <dbReference type="Proteomes" id="UP000076962"/>
    </source>
</evidence>
<sequence>MTPIQKLLIVEGIDDKYVISRLLQRRKITYKHFEIRDANGIRQSLNAFSIAIKSGNYDVIGIVVDADTDLLERWQDLKNRLTKEGYKQIPQNPNPKGTIIVEPEEELPTIGIWLMPNNDKTGMLEDFIRFLVPEDDELLPIAQNQVNNIIKTGQNRFTKAHKSKAIIHTWLAWQERPGTQLGKAITYRFIKSQQYILDDGKASNFINWLQALFKE</sequence>
<dbReference type="SUPFAM" id="SSF160945">
    <property type="entry name" value="PH0156-like"/>
    <property type="match status" value="1"/>
</dbReference>
<dbReference type="AlphaFoldDB" id="A0A176RSM4"/>
<comment type="caution">
    <text evidence="1">The sequence shown here is derived from an EMBL/GenBank/DDBJ whole genome shotgun (WGS) entry which is preliminary data.</text>
</comment>
<evidence type="ECO:0000313" key="1">
    <source>
        <dbReference type="EMBL" id="OAD18734.1"/>
    </source>
</evidence>
<name>A0A176RSM4_9GAMM</name>
<dbReference type="InterPro" id="IPR024508">
    <property type="entry name" value="DUF3226"/>
</dbReference>
<dbReference type="Pfam" id="PF11536">
    <property type="entry name" value="DUF3226"/>
    <property type="match status" value="1"/>
</dbReference>
<reference evidence="1 2" key="1">
    <citation type="submission" date="2016-05" db="EMBL/GenBank/DDBJ databases">
        <title>Single-cell genome of chain-forming Candidatus Thiomargarita nelsonii and comparison to other large sulfur-oxidizing bacteria.</title>
        <authorList>
            <person name="Winkel M."/>
            <person name="Salman V."/>
            <person name="Woyke T."/>
            <person name="Schulz-Vogt H."/>
            <person name="Richter M."/>
            <person name="Flood B."/>
            <person name="Bailey J."/>
            <person name="Amann R."/>
            <person name="Mussmann M."/>
        </authorList>
    </citation>
    <scope>NUCLEOTIDE SEQUENCE [LARGE SCALE GENOMIC DNA]</scope>
    <source>
        <strain evidence="1 2">THI036</strain>
    </source>
</reference>
<accession>A0A176RSM4</accession>
<gene>
    <name evidence="1" type="ORF">THIOM_005662</name>
</gene>
<proteinExistence type="predicted"/>
<dbReference type="Proteomes" id="UP000076962">
    <property type="component" value="Unassembled WGS sequence"/>
</dbReference>
<evidence type="ECO:0008006" key="3">
    <source>
        <dbReference type="Google" id="ProtNLM"/>
    </source>
</evidence>
<dbReference type="EMBL" id="LUTY01003109">
    <property type="protein sequence ID" value="OAD18734.1"/>
    <property type="molecule type" value="Genomic_DNA"/>
</dbReference>
<protein>
    <recommendedName>
        <fullName evidence="3">DUF4435 domain-containing protein</fullName>
    </recommendedName>
</protein>